<gene>
    <name evidence="7" type="ORF">JJ685_19835</name>
</gene>
<dbReference type="PANTHER" id="PTHR30482:SF17">
    <property type="entry name" value="ABC TRANSPORTER ATP-BINDING PROTEIN"/>
    <property type="match status" value="1"/>
</dbReference>
<dbReference type="GO" id="GO:0015658">
    <property type="term" value="F:branched-chain amino acid transmembrane transporter activity"/>
    <property type="evidence" value="ECO:0007669"/>
    <property type="project" value="InterPro"/>
</dbReference>
<protein>
    <submittedName>
        <fullName evidence="7">Branched-chain amino acid ABC transporter permease</fullName>
    </submittedName>
</protein>
<dbReference type="AlphaFoldDB" id="A0A936Z4F0"/>
<accession>A0A936Z4F0</accession>
<reference evidence="7 8" key="1">
    <citation type="journal article" date="2017" name="Int. J. Syst. Evol. Microbiol.">
        <title>Ramlibacter monticola sp. nov., isolated from forest soil.</title>
        <authorList>
            <person name="Chaudhary D.K."/>
            <person name="Kim J."/>
        </authorList>
    </citation>
    <scope>NUCLEOTIDE SEQUENCE [LARGE SCALE GENOMIC DNA]</scope>
    <source>
        <strain evidence="7 8">KACC 19175</strain>
    </source>
</reference>
<organism evidence="7 8">
    <name type="scientific">Ramlibacter monticola</name>
    <dbReference type="NCBI Taxonomy" id="1926872"/>
    <lineage>
        <taxon>Bacteria</taxon>
        <taxon>Pseudomonadati</taxon>
        <taxon>Pseudomonadota</taxon>
        <taxon>Betaproteobacteria</taxon>
        <taxon>Burkholderiales</taxon>
        <taxon>Comamonadaceae</taxon>
        <taxon>Ramlibacter</taxon>
    </lineage>
</organism>
<dbReference type="EMBL" id="JAEQNE010000005">
    <property type="protein sequence ID" value="MBL0393397.1"/>
    <property type="molecule type" value="Genomic_DNA"/>
</dbReference>
<keyword evidence="5 6" id="KW-0472">Membrane</keyword>
<evidence type="ECO:0000256" key="4">
    <source>
        <dbReference type="ARBA" id="ARBA00022989"/>
    </source>
</evidence>
<feature type="transmembrane region" description="Helical" evidence="6">
    <location>
        <begin position="103"/>
        <end position="122"/>
    </location>
</feature>
<dbReference type="GO" id="GO:0005886">
    <property type="term" value="C:plasma membrane"/>
    <property type="evidence" value="ECO:0007669"/>
    <property type="project" value="UniProtKB-SubCell"/>
</dbReference>
<evidence type="ECO:0000256" key="6">
    <source>
        <dbReference type="SAM" id="Phobius"/>
    </source>
</evidence>
<dbReference type="CDD" id="cd06581">
    <property type="entry name" value="TM_PBP1_LivM_like"/>
    <property type="match status" value="1"/>
</dbReference>
<feature type="transmembrane region" description="Helical" evidence="6">
    <location>
        <begin position="197"/>
        <end position="219"/>
    </location>
</feature>
<sequence length="324" mass="34458">MALAALALGSAPFWLGGDYYVNLASQVLIAALFALSLNLLVGYAGLTSLGHAGYLGLSAYASAWLVLNLKWGHLAAALAALGFTGVMAAVFGLVALRASGLSFLMITLALGQVLWGLAYRWASVTGGDNGLSGLKRPAPFGWDLNEARAFYWFALIVFALVCLLLHVLVRSPFGATIRGTRDQPRRMSTLGYDVWRIRWFTFTASGFLGGVAGLMYVYYQQFISPHSLSIASSAEMLLMVIAGGPGTLAGPVAGAALVVLLKNVASAYIDRWIMLLGVVFVLIVLFVPGGIVPGLQRLGKRLRARRPRPEPAGAVADMTLKEVP</sequence>
<feature type="transmembrane region" description="Helical" evidence="6">
    <location>
        <begin position="73"/>
        <end position="96"/>
    </location>
</feature>
<feature type="transmembrane region" description="Helical" evidence="6">
    <location>
        <begin position="48"/>
        <end position="67"/>
    </location>
</feature>
<evidence type="ECO:0000256" key="3">
    <source>
        <dbReference type="ARBA" id="ARBA00022692"/>
    </source>
</evidence>
<name>A0A936Z4F0_9BURK</name>
<keyword evidence="2" id="KW-1003">Cell membrane</keyword>
<evidence type="ECO:0000313" key="8">
    <source>
        <dbReference type="Proteomes" id="UP000599109"/>
    </source>
</evidence>
<dbReference type="Pfam" id="PF02653">
    <property type="entry name" value="BPD_transp_2"/>
    <property type="match status" value="1"/>
</dbReference>
<comment type="subcellular location">
    <subcellularLocation>
        <location evidence="1">Cell membrane</location>
        <topology evidence="1">Multi-pass membrane protein</topology>
    </subcellularLocation>
</comment>
<keyword evidence="4 6" id="KW-1133">Transmembrane helix</keyword>
<evidence type="ECO:0000256" key="5">
    <source>
        <dbReference type="ARBA" id="ARBA00023136"/>
    </source>
</evidence>
<keyword evidence="8" id="KW-1185">Reference proteome</keyword>
<feature type="transmembrane region" description="Helical" evidence="6">
    <location>
        <begin position="149"/>
        <end position="169"/>
    </location>
</feature>
<dbReference type="PANTHER" id="PTHR30482">
    <property type="entry name" value="HIGH-AFFINITY BRANCHED-CHAIN AMINO ACID TRANSPORT SYSTEM PERMEASE"/>
    <property type="match status" value="1"/>
</dbReference>
<proteinExistence type="predicted"/>
<feature type="transmembrane region" description="Helical" evidence="6">
    <location>
        <begin position="272"/>
        <end position="292"/>
    </location>
</feature>
<dbReference type="InterPro" id="IPR043428">
    <property type="entry name" value="LivM-like"/>
</dbReference>
<evidence type="ECO:0000256" key="2">
    <source>
        <dbReference type="ARBA" id="ARBA00022475"/>
    </source>
</evidence>
<dbReference type="Proteomes" id="UP000599109">
    <property type="component" value="Unassembled WGS sequence"/>
</dbReference>
<feature type="transmembrane region" description="Helical" evidence="6">
    <location>
        <begin position="20"/>
        <end position="41"/>
    </location>
</feature>
<feature type="transmembrane region" description="Helical" evidence="6">
    <location>
        <begin position="239"/>
        <end position="260"/>
    </location>
</feature>
<comment type="caution">
    <text evidence="7">The sequence shown here is derived from an EMBL/GenBank/DDBJ whole genome shotgun (WGS) entry which is preliminary data.</text>
</comment>
<evidence type="ECO:0000313" key="7">
    <source>
        <dbReference type="EMBL" id="MBL0393397.1"/>
    </source>
</evidence>
<keyword evidence="3 6" id="KW-0812">Transmembrane</keyword>
<evidence type="ECO:0000256" key="1">
    <source>
        <dbReference type="ARBA" id="ARBA00004651"/>
    </source>
</evidence>
<dbReference type="InterPro" id="IPR001851">
    <property type="entry name" value="ABC_transp_permease"/>
</dbReference>